<protein>
    <submittedName>
        <fullName evidence="3">GRAM domain family protein</fullName>
    </submittedName>
</protein>
<evidence type="ECO:0000256" key="1">
    <source>
        <dbReference type="ARBA" id="ARBA00009414"/>
    </source>
</evidence>
<accession>A0AAV8GBG8</accession>
<evidence type="ECO:0000313" key="4">
    <source>
        <dbReference type="Proteomes" id="UP001140206"/>
    </source>
</evidence>
<dbReference type="SMART" id="SM00568">
    <property type="entry name" value="GRAM"/>
    <property type="match status" value="1"/>
</dbReference>
<dbReference type="InterPro" id="IPR037848">
    <property type="entry name" value="GEM-like"/>
</dbReference>
<proteinExistence type="inferred from homology"/>
<reference evidence="3" key="1">
    <citation type="submission" date="2022-08" db="EMBL/GenBank/DDBJ databases">
        <authorList>
            <person name="Marques A."/>
        </authorList>
    </citation>
    <scope>NUCLEOTIDE SEQUENCE</scope>
    <source>
        <strain evidence="3">RhyPub2mFocal</strain>
        <tissue evidence="3">Leaves</tissue>
    </source>
</reference>
<name>A0AAV8GBG8_9POAL</name>
<keyword evidence="4" id="KW-1185">Reference proteome</keyword>
<evidence type="ECO:0000313" key="3">
    <source>
        <dbReference type="EMBL" id="KAJ4800423.1"/>
    </source>
</evidence>
<dbReference type="Gene3D" id="2.30.29.30">
    <property type="entry name" value="Pleckstrin-homology domain (PH domain)/Phosphotyrosine-binding domain (PTB)"/>
    <property type="match status" value="1"/>
</dbReference>
<evidence type="ECO:0000259" key="2">
    <source>
        <dbReference type="SMART" id="SM00568"/>
    </source>
</evidence>
<dbReference type="InterPro" id="IPR004182">
    <property type="entry name" value="GRAM"/>
</dbReference>
<dbReference type="Proteomes" id="UP001140206">
    <property type="component" value="Chromosome 2"/>
</dbReference>
<dbReference type="EMBL" id="JAMFTS010000002">
    <property type="protein sequence ID" value="KAJ4800423.1"/>
    <property type="molecule type" value="Genomic_DNA"/>
</dbReference>
<gene>
    <name evidence="3" type="ORF">LUZ62_051669</name>
</gene>
<comment type="caution">
    <text evidence="3">The sequence shown here is derived from an EMBL/GenBank/DDBJ whole genome shotgun (WGS) entry which is preliminary data.</text>
</comment>
<dbReference type="Pfam" id="PF02893">
    <property type="entry name" value="GRAM"/>
    <property type="match status" value="1"/>
</dbReference>
<dbReference type="PANTHER" id="PTHR31969">
    <property type="entry name" value="GEM-LIKE PROTEIN 2"/>
    <property type="match status" value="1"/>
</dbReference>
<comment type="similarity">
    <text evidence="1">Belongs to the GEM family.</text>
</comment>
<organism evidence="3 4">
    <name type="scientific">Rhynchospora pubera</name>
    <dbReference type="NCBI Taxonomy" id="906938"/>
    <lineage>
        <taxon>Eukaryota</taxon>
        <taxon>Viridiplantae</taxon>
        <taxon>Streptophyta</taxon>
        <taxon>Embryophyta</taxon>
        <taxon>Tracheophyta</taxon>
        <taxon>Spermatophyta</taxon>
        <taxon>Magnoliopsida</taxon>
        <taxon>Liliopsida</taxon>
        <taxon>Poales</taxon>
        <taxon>Cyperaceae</taxon>
        <taxon>Cyperoideae</taxon>
        <taxon>Rhynchosporeae</taxon>
        <taxon>Rhynchospora</taxon>
    </lineage>
</organism>
<feature type="domain" description="GRAM" evidence="2">
    <location>
        <begin position="165"/>
        <end position="243"/>
    </location>
</feature>
<dbReference type="AlphaFoldDB" id="A0AAV8GBG8"/>
<dbReference type="InterPro" id="IPR011993">
    <property type="entry name" value="PH-like_dom_sf"/>
</dbReference>
<sequence>MTLQLFIPLESNHPLSRLAPLIKEAPLDVCLAPNLAKLSQNKTRNFSIKSVKRNSIVRMKKFSHGQVIGIPVGSSRTYAEEKLPQEPAYDDGVPVCTMKDKETFVSGSKQSKDSVVGLMSRFSKKADNLAHGIREHVSLGPKFSDTVKGKLTLGKRILQAGGIERVFRQSFMVETGEELLKASQCYLSTTVGPIAGILFISNKKIAFRSDRSLSLSSPKGEVAKVPYKILIPLEKVKEATEGENMNKPEQKYVQIVTVDDFEFWFMGFVNYQRSFRYLKQAISEL</sequence>